<organism evidence="3 4">
    <name type="scientific">Linum tenue</name>
    <dbReference type="NCBI Taxonomy" id="586396"/>
    <lineage>
        <taxon>Eukaryota</taxon>
        <taxon>Viridiplantae</taxon>
        <taxon>Streptophyta</taxon>
        <taxon>Embryophyta</taxon>
        <taxon>Tracheophyta</taxon>
        <taxon>Spermatophyta</taxon>
        <taxon>Magnoliopsida</taxon>
        <taxon>eudicotyledons</taxon>
        <taxon>Gunneridae</taxon>
        <taxon>Pentapetalae</taxon>
        <taxon>rosids</taxon>
        <taxon>fabids</taxon>
        <taxon>Malpighiales</taxon>
        <taxon>Linaceae</taxon>
        <taxon>Linum</taxon>
    </lineage>
</organism>
<gene>
    <name evidence="3" type="ORF">LITE_LOCUS38719</name>
</gene>
<dbReference type="Gene3D" id="3.30.420.10">
    <property type="entry name" value="Ribonuclease H-like superfamily/Ribonuclease H"/>
    <property type="match status" value="1"/>
</dbReference>
<feature type="domain" description="Reverse transcriptase zinc-binding" evidence="2">
    <location>
        <begin position="80"/>
        <end position="166"/>
    </location>
</feature>
<proteinExistence type="predicted"/>
<dbReference type="InterPro" id="IPR026960">
    <property type="entry name" value="RVT-Znf"/>
</dbReference>
<dbReference type="CDD" id="cd06222">
    <property type="entry name" value="RNase_H_like"/>
    <property type="match status" value="1"/>
</dbReference>
<dbReference type="InterPro" id="IPR036397">
    <property type="entry name" value="RNaseH_sf"/>
</dbReference>
<dbReference type="SUPFAM" id="SSF53098">
    <property type="entry name" value="Ribonuclease H-like"/>
    <property type="match status" value="1"/>
</dbReference>
<accession>A0AAV0PJV6</accession>
<dbReference type="EMBL" id="CAMGYJ010000009">
    <property type="protein sequence ID" value="CAI0470895.1"/>
    <property type="molecule type" value="Genomic_DNA"/>
</dbReference>
<dbReference type="InterPro" id="IPR012337">
    <property type="entry name" value="RNaseH-like_sf"/>
</dbReference>
<protein>
    <recommendedName>
        <fullName evidence="5">RNase H type-1 domain-containing protein</fullName>
    </recommendedName>
</protein>
<evidence type="ECO:0000313" key="4">
    <source>
        <dbReference type="Proteomes" id="UP001154282"/>
    </source>
</evidence>
<evidence type="ECO:0000259" key="2">
    <source>
        <dbReference type="Pfam" id="PF13966"/>
    </source>
</evidence>
<evidence type="ECO:0008006" key="5">
    <source>
        <dbReference type="Google" id="ProtNLM"/>
    </source>
</evidence>
<comment type="caution">
    <text evidence="3">The sequence shown here is derived from an EMBL/GenBank/DDBJ whole genome shotgun (WGS) entry which is preliminary data.</text>
</comment>
<evidence type="ECO:0000259" key="1">
    <source>
        <dbReference type="Pfam" id="PF13456"/>
    </source>
</evidence>
<dbReference type="Proteomes" id="UP001154282">
    <property type="component" value="Unassembled WGS sequence"/>
</dbReference>
<dbReference type="AlphaFoldDB" id="A0AAV0PJV6"/>
<sequence length="415" mass="48397">MRLMKEATCWSIRDGKSTSFWKQPWLENGVLLEEFCLTDLTEEDRNSTVAEWTTQEGMEAPKPDLGEDKTIWGLEKDGRFRLKSAYRLAADELKAAPNGKWKKLRQWRGPNRIKHFLWLVLHDRIFTNKERARRKLTQDSSCQHCKEHEETAEHIIRSCKKARSIWGKMHNKVVEKNCRLPFHEWLLVNLQQEETGVDFGIVCWHLWKQRNEETIDGKNYSKDGLVVRIQAWFRVVQQAKEDIRKTSSFQNVSPTTLHIGWEPPEIGAVAAGGLLRDHLGHCVEAFTCNLGRCSITAAELKGVVEGLKIAWNRGYRKVHLKMDSTTAIEVIRNRENEDHRHGSIARQFRQLLNLEWEVKIDHVYREANFAADYLANLGHDFHFGTHNLNVRDSCLFQWLCHDVMGISHERLVNMI</sequence>
<feature type="domain" description="RNase H type-1" evidence="1">
    <location>
        <begin position="270"/>
        <end position="377"/>
    </location>
</feature>
<dbReference type="PANTHER" id="PTHR47723:SF13">
    <property type="entry name" value="PUTATIVE-RELATED"/>
    <property type="match status" value="1"/>
</dbReference>
<dbReference type="GO" id="GO:0004523">
    <property type="term" value="F:RNA-DNA hybrid ribonuclease activity"/>
    <property type="evidence" value="ECO:0007669"/>
    <property type="project" value="InterPro"/>
</dbReference>
<dbReference type="InterPro" id="IPR002156">
    <property type="entry name" value="RNaseH_domain"/>
</dbReference>
<keyword evidence="4" id="KW-1185">Reference proteome</keyword>
<dbReference type="Pfam" id="PF13456">
    <property type="entry name" value="RVT_3"/>
    <property type="match status" value="1"/>
</dbReference>
<dbReference type="PANTHER" id="PTHR47723">
    <property type="entry name" value="OS05G0353850 PROTEIN"/>
    <property type="match status" value="1"/>
</dbReference>
<evidence type="ECO:0000313" key="3">
    <source>
        <dbReference type="EMBL" id="CAI0470895.1"/>
    </source>
</evidence>
<dbReference type="InterPro" id="IPR044730">
    <property type="entry name" value="RNase_H-like_dom_plant"/>
</dbReference>
<reference evidence="3" key="1">
    <citation type="submission" date="2022-08" db="EMBL/GenBank/DDBJ databases">
        <authorList>
            <person name="Gutierrez-Valencia J."/>
        </authorList>
    </citation>
    <scope>NUCLEOTIDE SEQUENCE</scope>
</reference>
<dbReference type="InterPro" id="IPR053151">
    <property type="entry name" value="RNase_H-like"/>
</dbReference>
<dbReference type="Pfam" id="PF13966">
    <property type="entry name" value="zf-RVT"/>
    <property type="match status" value="1"/>
</dbReference>
<dbReference type="GO" id="GO:0003676">
    <property type="term" value="F:nucleic acid binding"/>
    <property type="evidence" value="ECO:0007669"/>
    <property type="project" value="InterPro"/>
</dbReference>
<name>A0AAV0PJV6_9ROSI</name>